<dbReference type="PANTHER" id="PTHR45908:SF15">
    <property type="entry name" value="FUNGAL LIPASE-LIKE DOMAIN-CONTAINING PROTEIN"/>
    <property type="match status" value="1"/>
</dbReference>
<evidence type="ECO:0000313" key="2">
    <source>
        <dbReference type="EMBL" id="RCN31228.1"/>
    </source>
</evidence>
<keyword evidence="3" id="KW-1185">Reference proteome</keyword>
<feature type="domain" description="Fungal lipase-type" evidence="1">
    <location>
        <begin position="1"/>
        <end position="89"/>
    </location>
</feature>
<dbReference type="Gene3D" id="3.40.50.1820">
    <property type="entry name" value="alpha/beta hydrolase"/>
    <property type="match status" value="1"/>
</dbReference>
<accession>A0A368FI62</accession>
<dbReference type="AlphaFoldDB" id="A0A368FI62"/>
<dbReference type="OrthoDB" id="438440at2759"/>
<dbReference type="InterPro" id="IPR002921">
    <property type="entry name" value="Fungal_lipase-type"/>
</dbReference>
<dbReference type="PANTHER" id="PTHR45908">
    <property type="entry name" value="PROTEIN CBG11750-RELATED"/>
    <property type="match status" value="1"/>
</dbReference>
<name>A0A368FI62_ANCCA</name>
<comment type="caution">
    <text evidence="2">The sequence shown here is derived from an EMBL/GenBank/DDBJ whole genome shotgun (WGS) entry which is preliminary data.</text>
</comment>
<evidence type="ECO:0000313" key="3">
    <source>
        <dbReference type="Proteomes" id="UP000252519"/>
    </source>
</evidence>
<evidence type="ECO:0000259" key="1">
    <source>
        <dbReference type="Pfam" id="PF01764"/>
    </source>
</evidence>
<gene>
    <name evidence="2" type="ORF">ANCCAN_22989</name>
</gene>
<reference evidence="2 3" key="1">
    <citation type="submission" date="2014-10" db="EMBL/GenBank/DDBJ databases">
        <title>Draft genome of the hookworm Ancylostoma caninum.</title>
        <authorList>
            <person name="Mitreva M."/>
        </authorList>
    </citation>
    <scope>NUCLEOTIDE SEQUENCE [LARGE SCALE GENOMIC DNA]</scope>
    <source>
        <strain evidence="2 3">Baltimore</strain>
    </source>
</reference>
<dbReference type="CDD" id="cd00519">
    <property type="entry name" value="Lipase_3"/>
    <property type="match status" value="1"/>
</dbReference>
<dbReference type="EMBL" id="JOJR01001351">
    <property type="protein sequence ID" value="RCN31228.1"/>
    <property type="molecule type" value="Genomic_DNA"/>
</dbReference>
<proteinExistence type="predicted"/>
<protein>
    <submittedName>
        <fullName evidence="2">Triacylglycerol lipase</fullName>
    </submittedName>
</protein>
<dbReference type="Proteomes" id="UP000252519">
    <property type="component" value="Unassembled WGS sequence"/>
</dbReference>
<dbReference type="Pfam" id="PF01764">
    <property type="entry name" value="Lipase_3"/>
    <property type="match status" value="1"/>
</dbReference>
<dbReference type="InterPro" id="IPR029058">
    <property type="entry name" value="AB_hydrolase_fold"/>
</dbReference>
<sequence length="158" mass="18030">MKESFKKIMEEREYRKVLITGHSFGGAVAALVAVDIVKENLAKKNKVTLITLGQSMVGDKDFAKAYEKEVKHSYRVVRRGDSIPYVPGQERGYEFNGREVFYDKYGMQSDGSTGFKICERGKDFDEEGCSGKQTNPLRAINNDEYFRRNVTKYGLKCK</sequence>
<organism evidence="2 3">
    <name type="scientific">Ancylostoma caninum</name>
    <name type="common">Dog hookworm</name>
    <dbReference type="NCBI Taxonomy" id="29170"/>
    <lineage>
        <taxon>Eukaryota</taxon>
        <taxon>Metazoa</taxon>
        <taxon>Ecdysozoa</taxon>
        <taxon>Nematoda</taxon>
        <taxon>Chromadorea</taxon>
        <taxon>Rhabditida</taxon>
        <taxon>Rhabditina</taxon>
        <taxon>Rhabditomorpha</taxon>
        <taxon>Strongyloidea</taxon>
        <taxon>Ancylostomatidae</taxon>
        <taxon>Ancylostomatinae</taxon>
        <taxon>Ancylostoma</taxon>
    </lineage>
</organism>
<dbReference type="SUPFAM" id="SSF53474">
    <property type="entry name" value="alpha/beta-Hydrolases"/>
    <property type="match status" value="1"/>
</dbReference>
<dbReference type="GO" id="GO:0006629">
    <property type="term" value="P:lipid metabolic process"/>
    <property type="evidence" value="ECO:0007669"/>
    <property type="project" value="InterPro"/>
</dbReference>